<evidence type="ECO:0000313" key="3">
    <source>
        <dbReference type="EMBL" id="JAH87096.1"/>
    </source>
</evidence>
<feature type="chain" id="PRO_5002434713" evidence="2">
    <location>
        <begin position="23"/>
        <end position="41"/>
    </location>
</feature>
<evidence type="ECO:0000256" key="1">
    <source>
        <dbReference type="SAM" id="Phobius"/>
    </source>
</evidence>
<feature type="signal peptide" evidence="2">
    <location>
        <begin position="1"/>
        <end position="22"/>
    </location>
</feature>
<keyword evidence="1" id="KW-0472">Membrane</keyword>
<feature type="transmembrane region" description="Helical" evidence="1">
    <location>
        <begin position="9"/>
        <end position="33"/>
    </location>
</feature>
<keyword evidence="2" id="KW-0732">Signal</keyword>
<reference evidence="3" key="1">
    <citation type="submission" date="2014-11" db="EMBL/GenBank/DDBJ databases">
        <authorList>
            <person name="Amaro Gonzalez C."/>
        </authorList>
    </citation>
    <scope>NUCLEOTIDE SEQUENCE</scope>
</reference>
<dbReference type="AlphaFoldDB" id="A0A0E9W9W2"/>
<dbReference type="EMBL" id="GBXM01021481">
    <property type="protein sequence ID" value="JAH87096.1"/>
    <property type="molecule type" value="Transcribed_RNA"/>
</dbReference>
<accession>A0A0E9W9W2</accession>
<evidence type="ECO:0000256" key="2">
    <source>
        <dbReference type="SAM" id="SignalP"/>
    </source>
</evidence>
<name>A0A0E9W9W2_ANGAN</name>
<keyword evidence="1" id="KW-0812">Transmembrane</keyword>
<proteinExistence type="predicted"/>
<reference evidence="3" key="2">
    <citation type="journal article" date="2015" name="Fish Shellfish Immunol.">
        <title>Early steps in the European eel (Anguilla anguilla)-Vibrio vulnificus interaction in the gills: Role of the RtxA13 toxin.</title>
        <authorList>
            <person name="Callol A."/>
            <person name="Pajuelo D."/>
            <person name="Ebbesson L."/>
            <person name="Teles M."/>
            <person name="MacKenzie S."/>
            <person name="Amaro C."/>
        </authorList>
    </citation>
    <scope>NUCLEOTIDE SEQUENCE</scope>
</reference>
<protein>
    <submittedName>
        <fullName evidence="3">Uncharacterized protein</fullName>
    </submittedName>
</protein>
<organism evidence="3">
    <name type="scientific">Anguilla anguilla</name>
    <name type="common">European freshwater eel</name>
    <name type="synonym">Muraena anguilla</name>
    <dbReference type="NCBI Taxonomy" id="7936"/>
    <lineage>
        <taxon>Eukaryota</taxon>
        <taxon>Metazoa</taxon>
        <taxon>Chordata</taxon>
        <taxon>Craniata</taxon>
        <taxon>Vertebrata</taxon>
        <taxon>Euteleostomi</taxon>
        <taxon>Actinopterygii</taxon>
        <taxon>Neopterygii</taxon>
        <taxon>Teleostei</taxon>
        <taxon>Anguilliformes</taxon>
        <taxon>Anguillidae</taxon>
        <taxon>Anguilla</taxon>
    </lineage>
</organism>
<keyword evidence="1" id="KW-1133">Transmembrane helix</keyword>
<sequence length="41" mass="4441">MISHHIIKLLINFFIFLFCVGGEDIGGVGIRAITASVLLLV</sequence>